<dbReference type="PANTHER" id="PTHR43327:SF10">
    <property type="entry name" value="STOMATIN-LIKE PROTEIN 2, MITOCHONDRIAL"/>
    <property type="match status" value="1"/>
</dbReference>
<evidence type="ECO:0000259" key="8">
    <source>
        <dbReference type="SMART" id="SM00244"/>
    </source>
</evidence>
<evidence type="ECO:0000256" key="1">
    <source>
        <dbReference type="ARBA" id="ARBA00004167"/>
    </source>
</evidence>
<evidence type="ECO:0000256" key="5">
    <source>
        <dbReference type="ARBA" id="ARBA00022989"/>
    </source>
</evidence>
<protein>
    <recommendedName>
        <fullName evidence="3">Protein QmcA</fullName>
    </recommendedName>
</protein>
<evidence type="ECO:0000256" key="2">
    <source>
        <dbReference type="ARBA" id="ARBA00008164"/>
    </source>
</evidence>
<feature type="domain" description="Band 7" evidence="8">
    <location>
        <begin position="22"/>
        <end position="180"/>
    </location>
</feature>
<dbReference type="EMBL" id="AEVT01000080">
    <property type="protein sequence ID" value="EGA69543.1"/>
    <property type="molecule type" value="Genomic_DNA"/>
</dbReference>
<dbReference type="PRINTS" id="PR00721">
    <property type="entry name" value="STOMATIN"/>
</dbReference>
<proteinExistence type="inferred from homology"/>
<dbReference type="CDD" id="cd08829">
    <property type="entry name" value="SPFH_paraslipin"/>
    <property type="match status" value="1"/>
</dbReference>
<dbReference type="RefSeq" id="WP_008078325.1">
    <property type="nucleotide sequence ID" value="NZ_AEVT01000080.1"/>
</dbReference>
<dbReference type="PROSITE" id="PS01270">
    <property type="entry name" value="BAND_7"/>
    <property type="match status" value="1"/>
</dbReference>
<dbReference type="InterPro" id="IPR036013">
    <property type="entry name" value="Band_7/SPFH_dom_sf"/>
</dbReference>
<comment type="similarity">
    <text evidence="2">Belongs to the band 7/mec-2 family.</text>
</comment>
<dbReference type="InterPro" id="IPR018080">
    <property type="entry name" value="Band_7/stomatin-like_CS"/>
</dbReference>
<dbReference type="OrthoDB" id="9809197at2"/>
<dbReference type="GO" id="GO:0098552">
    <property type="term" value="C:side of membrane"/>
    <property type="evidence" value="ECO:0007669"/>
    <property type="project" value="UniProtKB-ARBA"/>
</dbReference>
<comment type="subcellular location">
    <subcellularLocation>
        <location evidence="1">Membrane</location>
        <topology evidence="1">Single-pass membrane protein</topology>
    </subcellularLocation>
</comment>
<dbReference type="eggNOG" id="COG0330">
    <property type="taxonomic scope" value="Bacteria"/>
</dbReference>
<dbReference type="GeneID" id="95570065"/>
<dbReference type="GO" id="GO:0005886">
    <property type="term" value="C:plasma membrane"/>
    <property type="evidence" value="ECO:0007669"/>
    <property type="project" value="UniProtKB-ARBA"/>
</dbReference>
<comment type="caution">
    <text evidence="9">The sequence shown here is derived from an EMBL/GenBank/DDBJ whole genome shotgun (WGS) entry which is preliminary data.</text>
</comment>
<evidence type="ECO:0000313" key="9">
    <source>
        <dbReference type="EMBL" id="EGA69543.1"/>
    </source>
</evidence>
<dbReference type="Pfam" id="PF01145">
    <property type="entry name" value="Band_7"/>
    <property type="match status" value="1"/>
</dbReference>
<name>E8M909_PHOS4</name>
<keyword evidence="5 7" id="KW-1133">Transmembrane helix</keyword>
<reference evidence="9 10" key="1">
    <citation type="journal article" date="2012" name="Int. J. Syst. Evol. Microbiol.">
        <title>Vibrio caribbeanicus sp. nov., isolated from the marine sponge Scleritoderma cyanea.</title>
        <authorList>
            <person name="Hoffmann M."/>
            <person name="Monday S.R."/>
            <person name="Allard M.W."/>
            <person name="Strain E.A."/>
            <person name="Whittaker P."/>
            <person name="Naum M."/>
            <person name="McCarthy P.J."/>
            <person name="Lopez J.V."/>
            <person name="Fischer M."/>
            <person name="Brown E.W."/>
        </authorList>
    </citation>
    <scope>NUCLEOTIDE SEQUENCE [LARGE SCALE GENOMIC DNA]</scope>
    <source>
        <strain evidence="10">DSMZ 21326</strain>
    </source>
</reference>
<dbReference type="Gene3D" id="3.30.479.30">
    <property type="entry name" value="Band 7 domain"/>
    <property type="match status" value="1"/>
</dbReference>
<gene>
    <name evidence="9" type="ORF">VISI1226_05591</name>
</gene>
<dbReference type="FunFam" id="3.30.479.30:FF:000004">
    <property type="entry name" value="Putative membrane protease family, stomatin"/>
    <property type="match status" value="1"/>
</dbReference>
<evidence type="ECO:0000256" key="6">
    <source>
        <dbReference type="ARBA" id="ARBA00023136"/>
    </source>
</evidence>
<dbReference type="InterPro" id="IPR050710">
    <property type="entry name" value="Band7/mec-2_domain"/>
</dbReference>
<dbReference type="AlphaFoldDB" id="E8M909"/>
<accession>E8M909</accession>
<dbReference type="SMART" id="SM00244">
    <property type="entry name" value="PHB"/>
    <property type="match status" value="1"/>
</dbReference>
<feature type="transmembrane region" description="Helical" evidence="7">
    <location>
        <begin position="6"/>
        <end position="24"/>
    </location>
</feature>
<evidence type="ECO:0000313" key="10">
    <source>
        <dbReference type="Proteomes" id="UP000006228"/>
    </source>
</evidence>
<dbReference type="InterPro" id="IPR001972">
    <property type="entry name" value="Stomatin_HflK_fam"/>
</dbReference>
<dbReference type="PANTHER" id="PTHR43327">
    <property type="entry name" value="STOMATIN-LIKE PROTEIN 2, MITOCHONDRIAL"/>
    <property type="match status" value="1"/>
</dbReference>
<dbReference type="SUPFAM" id="SSF117892">
    <property type="entry name" value="Band 7/SPFH domain"/>
    <property type="match status" value="1"/>
</dbReference>
<sequence length="308" mass="33687">MAIDSLITIGIFLFVVIALIFAGIKTVPQGNHWTVERFGRFTHTLKPGLNMIIPFIDGIGHKVNMMERVLDIPAQEVISKDNANVTIDAVCFVQVIDAPKAAYEVNDLEHAIRNLTLTNIRTVLGSMELDEMLSQRDLINSRLLTIVDDATNPWGVKVTRIEIKDVQPPADLTAAMNAQMKAERNKRADILEAEGVRQAEILKAEGHKQSEILKAEGDKQAAILQAEARERAAEAEAKATAMVSDAIAKGDMQAVNYFIAQGYTEALKSIGQAENGKIIMLPLEATGLMGSVAGIAEMFKHQSQTENK</sequence>
<keyword evidence="6 7" id="KW-0472">Membrane</keyword>
<dbReference type="Proteomes" id="UP000006228">
    <property type="component" value="Unassembled WGS sequence"/>
</dbReference>
<evidence type="ECO:0000256" key="7">
    <source>
        <dbReference type="SAM" id="Phobius"/>
    </source>
</evidence>
<keyword evidence="4 7" id="KW-0812">Transmembrane</keyword>
<evidence type="ECO:0000256" key="3">
    <source>
        <dbReference type="ARBA" id="ARBA00017055"/>
    </source>
</evidence>
<evidence type="ECO:0000256" key="4">
    <source>
        <dbReference type="ARBA" id="ARBA00022692"/>
    </source>
</evidence>
<dbReference type="InterPro" id="IPR001107">
    <property type="entry name" value="Band_7"/>
</dbReference>
<organism evidence="9 10">
    <name type="scientific">Vibrio sinaloensis DSM 21326</name>
    <dbReference type="NCBI Taxonomy" id="945550"/>
    <lineage>
        <taxon>Bacteria</taxon>
        <taxon>Pseudomonadati</taxon>
        <taxon>Pseudomonadota</taxon>
        <taxon>Gammaproteobacteria</taxon>
        <taxon>Vibrionales</taxon>
        <taxon>Vibrionaceae</taxon>
        <taxon>Vibrio</taxon>
        <taxon>Vibrio oreintalis group</taxon>
    </lineage>
</organism>